<evidence type="ECO:0000313" key="8">
    <source>
        <dbReference type="EMBL" id="OEF99383.1"/>
    </source>
</evidence>
<feature type="transmembrane region" description="Helical" evidence="6">
    <location>
        <begin position="333"/>
        <end position="350"/>
    </location>
</feature>
<keyword evidence="3 6" id="KW-0812">Transmembrane</keyword>
<comment type="subcellular location">
    <subcellularLocation>
        <location evidence="1">Cell membrane</location>
        <topology evidence="1">Multi-pass membrane protein</topology>
    </subcellularLocation>
</comment>
<proteinExistence type="predicted"/>
<evidence type="ECO:0000256" key="4">
    <source>
        <dbReference type="ARBA" id="ARBA00022989"/>
    </source>
</evidence>
<feature type="transmembrane region" description="Helical" evidence="6">
    <location>
        <begin position="66"/>
        <end position="84"/>
    </location>
</feature>
<protein>
    <recommendedName>
        <fullName evidence="7">Na+/H+ antiporter NhaC-like C-terminal domain-containing protein</fullName>
    </recommendedName>
</protein>
<dbReference type="AlphaFoldDB" id="A0A1D2YUN5"/>
<dbReference type="STRING" id="337097.BHF71_02015"/>
<feature type="transmembrane region" description="Helical" evidence="6">
    <location>
        <begin position="24"/>
        <end position="45"/>
    </location>
</feature>
<accession>A0A1D2YUN5</accession>
<dbReference type="RefSeq" id="WP_069656777.1">
    <property type="nucleotide sequence ID" value="NZ_MIJF01000024.1"/>
</dbReference>
<feature type="transmembrane region" description="Helical" evidence="6">
    <location>
        <begin position="295"/>
        <end position="312"/>
    </location>
</feature>
<feature type="transmembrane region" description="Helical" evidence="6">
    <location>
        <begin position="145"/>
        <end position="170"/>
    </location>
</feature>
<keyword evidence="5 6" id="KW-0472">Membrane</keyword>
<feature type="transmembrane region" description="Helical" evidence="6">
    <location>
        <begin position="104"/>
        <end position="124"/>
    </location>
</feature>
<dbReference type="OrthoDB" id="9762978at2"/>
<organism evidence="8 9">
    <name type="scientific">Vulcanibacillus modesticaldus</name>
    <dbReference type="NCBI Taxonomy" id="337097"/>
    <lineage>
        <taxon>Bacteria</taxon>
        <taxon>Bacillati</taxon>
        <taxon>Bacillota</taxon>
        <taxon>Bacilli</taxon>
        <taxon>Bacillales</taxon>
        <taxon>Bacillaceae</taxon>
        <taxon>Vulcanibacillus</taxon>
    </lineage>
</organism>
<feature type="transmembrane region" description="Helical" evidence="6">
    <location>
        <begin position="479"/>
        <end position="497"/>
    </location>
</feature>
<evidence type="ECO:0000259" key="7">
    <source>
        <dbReference type="Pfam" id="PF03553"/>
    </source>
</evidence>
<evidence type="ECO:0000256" key="5">
    <source>
        <dbReference type="ARBA" id="ARBA00023136"/>
    </source>
</evidence>
<keyword evidence="2" id="KW-1003">Cell membrane</keyword>
<comment type="caution">
    <text evidence="8">The sequence shown here is derived from an EMBL/GenBank/DDBJ whole genome shotgun (WGS) entry which is preliminary data.</text>
</comment>
<sequence>MDYGWISIIPPLLTIVLAIVTKEVFFSLGVGIFTGALILSDYNLFTAFEKTFTTLFENVGDSTWNIPILAFLLILGGLTSLMAASGGSRAFGNWATSRVKTRQGAQWLTFIAGLIIFIDDYFNTLTVGNVSRPITDRKNISRAKLAYILDTTAAPVVILAPLSSWGAYIVSLIGDNLSKNGVTIEPLSAYVQMIPMNFYAILSLFMVATLIILKLDFGPMDDLEQLAINTGNVSAGNGKVEEEIEVLGNGKVYDLLLPIVTLIVSTVFTMLYTGGYFTDGSTLMTAFLNTDVANSLVYGGMITLIFTALLYLPRKIVPLNKFIPVTINGMKSMFTAILILALAWGIGGIISELGTGEYLASLMGINFPTWTIPAVLFVISGLMAFSTGTSWGTFGIMLPLGAEIMFELNPEMILPAMAAVLAGSVFGDHASPISDTTILSSAGAGANHIDHVNTQLPYATTVAIVSLFGYLLLGFTGQVLLSLGLSLILLIAILIYIRQRKSNKESLISTEKVVYNNPKSI</sequence>
<dbReference type="Pfam" id="PF03553">
    <property type="entry name" value="Na_H_antiporter"/>
    <property type="match status" value="1"/>
</dbReference>
<feature type="transmembrane region" description="Helical" evidence="6">
    <location>
        <begin position="190"/>
        <end position="213"/>
    </location>
</feature>
<dbReference type="InterPro" id="IPR018461">
    <property type="entry name" value="Na/H_Antiport_NhaC-like_C"/>
</dbReference>
<dbReference type="PANTHER" id="PTHR43478">
    <property type="entry name" value="NA+/H+ ANTIPORTER-RELATED"/>
    <property type="match status" value="1"/>
</dbReference>
<feature type="domain" description="Na+/H+ antiporter NhaC-like C-terminal" evidence="7">
    <location>
        <begin position="157"/>
        <end position="475"/>
    </location>
</feature>
<gene>
    <name evidence="8" type="ORF">BHF71_02015</name>
</gene>
<evidence type="ECO:0000256" key="3">
    <source>
        <dbReference type="ARBA" id="ARBA00022692"/>
    </source>
</evidence>
<evidence type="ECO:0000256" key="2">
    <source>
        <dbReference type="ARBA" id="ARBA00022475"/>
    </source>
</evidence>
<dbReference type="EMBL" id="MIJF01000024">
    <property type="protein sequence ID" value="OEF99383.1"/>
    <property type="molecule type" value="Genomic_DNA"/>
</dbReference>
<evidence type="ECO:0000313" key="9">
    <source>
        <dbReference type="Proteomes" id="UP000243739"/>
    </source>
</evidence>
<dbReference type="Proteomes" id="UP000243739">
    <property type="component" value="Unassembled WGS sequence"/>
</dbReference>
<feature type="transmembrane region" description="Helical" evidence="6">
    <location>
        <begin position="370"/>
        <end position="398"/>
    </location>
</feature>
<name>A0A1D2YUN5_9BACI</name>
<evidence type="ECO:0000256" key="1">
    <source>
        <dbReference type="ARBA" id="ARBA00004651"/>
    </source>
</evidence>
<evidence type="ECO:0000256" key="6">
    <source>
        <dbReference type="SAM" id="Phobius"/>
    </source>
</evidence>
<feature type="transmembrane region" description="Helical" evidence="6">
    <location>
        <begin position="255"/>
        <end position="275"/>
    </location>
</feature>
<dbReference type="PANTHER" id="PTHR43478:SF1">
    <property type="entry name" value="NA+_H+ ANTIPORTER NHAC-LIKE C-TERMINAL DOMAIN-CONTAINING PROTEIN"/>
    <property type="match status" value="1"/>
</dbReference>
<reference evidence="8 9" key="1">
    <citation type="submission" date="2016-09" db="EMBL/GenBank/DDBJ databases">
        <title>Draft genome sequence for the type strain of Vulcanibacillus modesticaldus BR, a strictly anaerobic, moderately thermophilic, and nitrate-reducing bacterium from deep sea-hydrothermal vents of the Mid-Atlantic Ridge.</title>
        <authorList>
            <person name="Abin C.A."/>
            <person name="Hollibaugh J.T."/>
        </authorList>
    </citation>
    <scope>NUCLEOTIDE SEQUENCE [LARGE SCALE GENOMIC DNA]</scope>
    <source>
        <strain evidence="8 9">BR</strain>
    </source>
</reference>
<keyword evidence="4 6" id="KW-1133">Transmembrane helix</keyword>
<keyword evidence="9" id="KW-1185">Reference proteome</keyword>
<dbReference type="GO" id="GO:0005886">
    <property type="term" value="C:plasma membrane"/>
    <property type="evidence" value="ECO:0007669"/>
    <property type="project" value="UniProtKB-SubCell"/>
</dbReference>